<dbReference type="InterPro" id="IPR002401">
    <property type="entry name" value="Cyt_P450_E_grp-I"/>
</dbReference>
<keyword evidence="5" id="KW-1185">Reference proteome</keyword>
<dbReference type="EMBL" id="CP088295">
    <property type="protein sequence ID" value="UUY04183.1"/>
    <property type="molecule type" value="Genomic_DNA"/>
</dbReference>
<evidence type="ECO:0000256" key="3">
    <source>
        <dbReference type="RuleBase" id="RU000461"/>
    </source>
</evidence>
<reference evidence="5" key="1">
    <citation type="submission" date="2021-11" db="EMBL/GenBank/DDBJ databases">
        <title>Cultivation dependent microbiological survey of springs from the worlds oldest radium mine currently devoted to the extraction of radon-saturated water.</title>
        <authorList>
            <person name="Kapinusova G."/>
            <person name="Smrhova T."/>
            <person name="Strejcek M."/>
            <person name="Suman J."/>
            <person name="Jani K."/>
            <person name="Pajer P."/>
            <person name="Uhlik O."/>
        </authorList>
    </citation>
    <scope>NUCLEOTIDE SEQUENCE [LARGE SCALE GENOMIC DNA]</scope>
    <source>
        <strain evidence="5">J379</strain>
    </source>
</reference>
<dbReference type="InterPro" id="IPR001128">
    <property type="entry name" value="Cyt_P450"/>
</dbReference>
<comment type="cofactor">
    <cofactor evidence="1">
        <name>heme</name>
        <dbReference type="ChEBI" id="CHEBI:30413"/>
    </cofactor>
</comment>
<keyword evidence="3" id="KW-0349">Heme</keyword>
<dbReference type="InterPro" id="IPR017972">
    <property type="entry name" value="Cyt_P450_CS"/>
</dbReference>
<dbReference type="PANTHER" id="PTHR24305">
    <property type="entry name" value="CYTOCHROME P450"/>
    <property type="match status" value="1"/>
</dbReference>
<keyword evidence="3" id="KW-0503">Monooxygenase</keyword>
<keyword evidence="3" id="KW-0560">Oxidoreductase</keyword>
<dbReference type="PROSITE" id="PS00086">
    <property type="entry name" value="CYTOCHROME_P450"/>
    <property type="match status" value="1"/>
</dbReference>
<dbReference type="InterPro" id="IPR050121">
    <property type="entry name" value="Cytochrome_P450_monoxygenase"/>
</dbReference>
<keyword evidence="3" id="KW-0479">Metal-binding</keyword>
<sequence length="424" mass="47351">MHRLQQELGDTFMFEIGGVQATVMITKPDDVKTVFTAPHEDMPTVSSSTSLGILLGKHSVLTLNGPQHIRQRRLLSPSFRGDRLKPWAPLIEQLTHDRIDQWRPGQEIRLQEEMQAITFDTILAVVFGMEDAARQDALRDILVDMTKRATNSARSVFDMVLAARGRLAGPMAKLGKAMDEIVYKEIAHHRQMTDLAERNDMLSLLMLAEDEDGNGMTDEELRDELVTLLLVGHETTATSLAWGAERLLRTPDALEKLTTALAGPDGGDDYLDATVNEILRDRPVVPIIGRELKKPLTLDGYEIPAGSTVNVNLWLVNHRADTYPEPFRFYPDRFVGKRPDTYAWVPFGGGIRRCLGAAFAEMEMRHVMRVLYSRVQMSTVDPAPERPVLRAVTLAPQHGARVRIEAIKERPEPVIEAAEPAAAA</sequence>
<proteinExistence type="inferred from homology"/>
<dbReference type="CDD" id="cd11053">
    <property type="entry name" value="CYP110-like"/>
    <property type="match status" value="1"/>
</dbReference>
<evidence type="ECO:0000256" key="2">
    <source>
        <dbReference type="ARBA" id="ARBA00010617"/>
    </source>
</evidence>
<comment type="similarity">
    <text evidence="2 3">Belongs to the cytochrome P450 family.</text>
</comment>
<evidence type="ECO:0000256" key="1">
    <source>
        <dbReference type="ARBA" id="ARBA00001971"/>
    </source>
</evidence>
<dbReference type="PANTHER" id="PTHR24305:SF166">
    <property type="entry name" value="CYTOCHROME P450 12A4, MITOCHONDRIAL-RELATED"/>
    <property type="match status" value="1"/>
</dbReference>
<dbReference type="Pfam" id="PF00067">
    <property type="entry name" value="p450"/>
    <property type="match status" value="1"/>
</dbReference>
<dbReference type="InterPro" id="IPR036396">
    <property type="entry name" value="Cyt_P450_sf"/>
</dbReference>
<dbReference type="Proteomes" id="UP001058860">
    <property type="component" value="Chromosome"/>
</dbReference>
<dbReference type="Gene3D" id="1.10.630.10">
    <property type="entry name" value="Cytochrome P450"/>
    <property type="match status" value="1"/>
</dbReference>
<dbReference type="SUPFAM" id="SSF48264">
    <property type="entry name" value="Cytochrome P450"/>
    <property type="match status" value="1"/>
</dbReference>
<name>A0ABY5PHP6_9ACTN</name>
<organism evidence="4 5">
    <name type="scientific">Svornostia abyssi</name>
    <dbReference type="NCBI Taxonomy" id="2898438"/>
    <lineage>
        <taxon>Bacteria</taxon>
        <taxon>Bacillati</taxon>
        <taxon>Actinomycetota</taxon>
        <taxon>Thermoleophilia</taxon>
        <taxon>Solirubrobacterales</taxon>
        <taxon>Baekduiaceae</taxon>
        <taxon>Svornostia</taxon>
    </lineage>
</organism>
<evidence type="ECO:0000313" key="4">
    <source>
        <dbReference type="EMBL" id="UUY04183.1"/>
    </source>
</evidence>
<dbReference type="PRINTS" id="PR00385">
    <property type="entry name" value="P450"/>
</dbReference>
<gene>
    <name evidence="4" type="ORF">LRS13_01240</name>
</gene>
<accession>A0ABY5PHP6</accession>
<keyword evidence="3" id="KW-0408">Iron</keyword>
<protein>
    <submittedName>
        <fullName evidence="4">Cytochrome P450</fullName>
    </submittedName>
</protein>
<evidence type="ECO:0000313" key="5">
    <source>
        <dbReference type="Proteomes" id="UP001058860"/>
    </source>
</evidence>
<dbReference type="PRINTS" id="PR00463">
    <property type="entry name" value="EP450I"/>
</dbReference>